<dbReference type="Proteomes" id="UP000198647">
    <property type="component" value="Unassembled WGS sequence"/>
</dbReference>
<dbReference type="InterPro" id="IPR036188">
    <property type="entry name" value="FAD/NAD-bd_sf"/>
</dbReference>
<dbReference type="PANTHER" id="PTHR43734">
    <property type="entry name" value="PHYTOENE DESATURASE"/>
    <property type="match status" value="1"/>
</dbReference>
<gene>
    <name evidence="7" type="ORF">SAMN04488081_0285</name>
</gene>
<proteinExistence type="inferred from homology"/>
<evidence type="ECO:0000256" key="4">
    <source>
        <dbReference type="ARBA" id="ARBA00038322"/>
    </source>
</evidence>
<protein>
    <submittedName>
        <fullName evidence="7">Phytoene desaturase</fullName>
    </submittedName>
</protein>
<accession>A0A1H3B2W8</accession>
<dbReference type="InterPro" id="IPR002937">
    <property type="entry name" value="Amino_oxidase"/>
</dbReference>
<keyword evidence="8" id="KW-1185">Reference proteome</keyword>
<evidence type="ECO:0000256" key="5">
    <source>
        <dbReference type="RuleBase" id="RU362075"/>
    </source>
</evidence>
<dbReference type="NCBIfam" id="TIGR02734">
    <property type="entry name" value="crtI_fam"/>
    <property type="match status" value="1"/>
</dbReference>
<evidence type="ECO:0000259" key="6">
    <source>
        <dbReference type="Pfam" id="PF01593"/>
    </source>
</evidence>
<name>A0A1H3B2W8_9BACI</name>
<comment type="caution">
    <text evidence="7">The sequence shown here is derived from an EMBL/GenBank/DDBJ whole genome shotgun (WGS) entry which is preliminary data.</text>
</comment>
<evidence type="ECO:0000256" key="3">
    <source>
        <dbReference type="ARBA" id="ARBA00023002"/>
    </source>
</evidence>
<dbReference type="InterPro" id="IPR014105">
    <property type="entry name" value="Carotenoid/retinoid_OxRdtase"/>
</dbReference>
<evidence type="ECO:0000256" key="1">
    <source>
        <dbReference type="ARBA" id="ARBA00004829"/>
    </source>
</evidence>
<evidence type="ECO:0000313" key="7">
    <source>
        <dbReference type="EMBL" id="SDX36145.1"/>
    </source>
</evidence>
<keyword evidence="3 5" id="KW-0560">Oxidoreductase</keyword>
<comment type="pathway">
    <text evidence="1 5">Carotenoid biosynthesis.</text>
</comment>
<evidence type="ECO:0000313" key="8">
    <source>
        <dbReference type="Proteomes" id="UP000198647"/>
    </source>
</evidence>
<dbReference type="EMBL" id="FNOS01000001">
    <property type="protein sequence ID" value="SDX36145.1"/>
    <property type="molecule type" value="Genomic_DNA"/>
</dbReference>
<comment type="similarity">
    <text evidence="4">Belongs to the carotenoid/retinoid oxidoreductase family. CrtN subfamily.</text>
</comment>
<organism evidence="7 8">
    <name type="scientific">Salimicrobium album</name>
    <dbReference type="NCBI Taxonomy" id="50717"/>
    <lineage>
        <taxon>Bacteria</taxon>
        <taxon>Bacillati</taxon>
        <taxon>Bacillota</taxon>
        <taxon>Bacilli</taxon>
        <taxon>Bacillales</taxon>
        <taxon>Bacillaceae</taxon>
        <taxon>Salimicrobium</taxon>
    </lineage>
</organism>
<evidence type="ECO:0000256" key="2">
    <source>
        <dbReference type="ARBA" id="ARBA00022746"/>
    </source>
</evidence>
<reference evidence="7 8" key="1">
    <citation type="submission" date="2016-10" db="EMBL/GenBank/DDBJ databases">
        <authorList>
            <person name="Varghese N."/>
            <person name="Submissions S."/>
        </authorList>
    </citation>
    <scope>NUCLEOTIDE SEQUENCE [LARGE SCALE GENOMIC DNA]</scope>
    <source>
        <strain evidence="7 8">DSM 20748</strain>
    </source>
</reference>
<dbReference type="Gene3D" id="3.50.50.60">
    <property type="entry name" value="FAD/NAD(P)-binding domain"/>
    <property type="match status" value="2"/>
</dbReference>
<dbReference type="PANTHER" id="PTHR43734:SF1">
    <property type="entry name" value="PHYTOENE DESATURASE"/>
    <property type="match status" value="1"/>
</dbReference>
<keyword evidence="2 5" id="KW-0125">Carotenoid biosynthesis</keyword>
<sequence length="485" mass="54379">MKKTTIIGSGIGGLMTALYLSRDKQRKVTVLEKAGEPGGRMVFEKHGESRIDQGPTIVLLPEMLLDLMKEGGIEKERIPLMPMEPMYQVTFPDGTKFRKFQNKEKQLREFSEVFPEEKEGYLKFLKEMEPWFEKGKAQILGQTFQNRKKFLHPDILKLLWGMKAHKSIRSFMSRYFVSEHLLDIYSLQSLYIGGNPSRSPSIYSFISLSEQVEGIWYVKGGYATVIDILTEELKVRGVDIVTNCEVQAVLLNGRKATGVRCADGREEAADEVIYNGDFPSMDALMPKSYQLNKSYTPSSGCVLLYIGTDKIYEEQPVHQFFMTNNFSAHMKEVFEEKKVPANPSIYAFHPSVVDDTLAPPGKGVLYVLIPVPADASIDYGKEESLVEYAIDTLEEEAFPGLRDHMEWFRMRTPKEAELSGLYKGGSFGIGPTLGQSGVFRPQFRPYPIDGLYAVGASIHPGGGVPIVMQGAKLLAGELTNGRGYL</sequence>
<dbReference type="RefSeq" id="WP_093105034.1">
    <property type="nucleotide sequence ID" value="NZ_FNOS01000001.1"/>
</dbReference>
<feature type="domain" description="Amine oxidase" evidence="6">
    <location>
        <begin position="11"/>
        <end position="465"/>
    </location>
</feature>
<dbReference type="Pfam" id="PF01593">
    <property type="entry name" value="Amino_oxidase"/>
    <property type="match status" value="1"/>
</dbReference>
<dbReference type="SUPFAM" id="SSF51905">
    <property type="entry name" value="FAD/NAD(P)-binding domain"/>
    <property type="match status" value="1"/>
</dbReference>